<dbReference type="GO" id="GO:0008776">
    <property type="term" value="F:acetate kinase activity"/>
    <property type="evidence" value="ECO:0007669"/>
    <property type="project" value="UniProtKB-UniRule"/>
</dbReference>
<dbReference type="PIRSF" id="PIRSF000722">
    <property type="entry name" value="Acetate_prop_kin"/>
    <property type="match status" value="1"/>
</dbReference>
<evidence type="ECO:0000256" key="1">
    <source>
        <dbReference type="ARBA" id="ARBA00004496"/>
    </source>
</evidence>
<comment type="cofactor">
    <cofactor evidence="11">
        <name>Mg(2+)</name>
        <dbReference type="ChEBI" id="CHEBI:18420"/>
    </cofactor>
    <cofactor evidence="11">
        <name>Mn(2+)</name>
        <dbReference type="ChEBI" id="CHEBI:29035"/>
    </cofactor>
    <text evidence="11">Mg(2+). Can also accept Mn(2+).</text>
</comment>
<dbReference type="InterPro" id="IPR023865">
    <property type="entry name" value="Aliphatic_acid_kinase_CS"/>
</dbReference>
<dbReference type="PROSITE" id="PS01076">
    <property type="entry name" value="ACETATE_KINASE_2"/>
    <property type="match status" value="1"/>
</dbReference>
<gene>
    <name evidence="11" type="primary">ackA</name>
    <name evidence="13" type="ORF">N8M53_04025</name>
</gene>
<evidence type="ECO:0000256" key="7">
    <source>
        <dbReference type="ARBA" id="ARBA00022741"/>
    </source>
</evidence>
<dbReference type="InterPro" id="IPR043129">
    <property type="entry name" value="ATPase_NBD"/>
</dbReference>
<feature type="site" description="Transition state stabilizer" evidence="11">
    <location>
        <position position="178"/>
    </location>
</feature>
<sequence length="398" mass="43001">MSKLVLVLNCGSSSLKFAIVDAQSGDEHLTGLAECLHLPEARIKWKMDGKHEAQLGEGAAHNEALNFIVDTILASKPELAENLGAIGHRVVHGGEHFTQSALITDDVLKGIHDAASFAPLHNPAHIVGIEAAKKAFPALKNVAVFDTAYHQTMPEEAYLYALPYNLYKEHGIRRYGMHGTSHYFIANAAAEQLGKPVEEVNIINCHLGNGASVCAIKNGKSVDTSMGMTPLEGLVMGTRSGDLDPAIIFHLHDALGYSVEQINTMLTKESGLQGLTEVTSDCRFVEDNYGEKEEATRAMNVFCHRLAKYVASYTATLDGRLDAIVFTGGIGENSGPIRELVLERLSLLGVDVDKERNLKARFGGEGVITTDQSRVPAMVISTNEELVIAQDTARLTGL</sequence>
<keyword evidence="8 11" id="KW-0418">Kinase</keyword>
<dbReference type="GO" id="GO:0000287">
    <property type="term" value="F:magnesium ion binding"/>
    <property type="evidence" value="ECO:0007669"/>
    <property type="project" value="UniProtKB-UniRule"/>
</dbReference>
<dbReference type="InterPro" id="IPR000890">
    <property type="entry name" value="Aliphatic_acid_kin_short-chain"/>
</dbReference>
<dbReference type="PROSITE" id="PS01075">
    <property type="entry name" value="ACETATE_KINASE_1"/>
    <property type="match status" value="1"/>
</dbReference>
<organism evidence="13 14">
    <name type="scientific">Salinivibrio kushneri</name>
    <dbReference type="NCBI Taxonomy" id="1908198"/>
    <lineage>
        <taxon>Bacteria</taxon>
        <taxon>Pseudomonadati</taxon>
        <taxon>Pseudomonadota</taxon>
        <taxon>Gammaproteobacteria</taxon>
        <taxon>Vibrionales</taxon>
        <taxon>Vibrionaceae</taxon>
        <taxon>Salinivibrio</taxon>
    </lineage>
</organism>
<dbReference type="Pfam" id="PF00871">
    <property type="entry name" value="Acetate_kinase"/>
    <property type="match status" value="1"/>
</dbReference>
<dbReference type="InterPro" id="IPR004372">
    <property type="entry name" value="Ac/propionate_kinase"/>
</dbReference>
<evidence type="ECO:0000256" key="9">
    <source>
        <dbReference type="ARBA" id="ARBA00022840"/>
    </source>
</evidence>
<evidence type="ECO:0000313" key="13">
    <source>
        <dbReference type="EMBL" id="WBA09382.1"/>
    </source>
</evidence>
<evidence type="ECO:0000256" key="5">
    <source>
        <dbReference type="ARBA" id="ARBA00022679"/>
    </source>
</evidence>
<dbReference type="Gene3D" id="3.30.420.40">
    <property type="match status" value="2"/>
</dbReference>
<dbReference type="CDD" id="cd24010">
    <property type="entry name" value="ASKHA_NBD_AcK_PK"/>
    <property type="match status" value="1"/>
</dbReference>
<feature type="site" description="Transition state stabilizer" evidence="11">
    <location>
        <position position="239"/>
    </location>
</feature>
<proteinExistence type="inferred from homology"/>
<dbReference type="GO" id="GO:0005524">
    <property type="term" value="F:ATP binding"/>
    <property type="evidence" value="ECO:0007669"/>
    <property type="project" value="UniProtKB-KW"/>
</dbReference>
<protein>
    <recommendedName>
        <fullName evidence="11">Acetate kinase</fullName>
        <ecNumber evidence="11">2.7.2.1</ecNumber>
    </recommendedName>
    <alternativeName>
        <fullName evidence="11">Acetokinase</fullName>
    </alternativeName>
</protein>
<feature type="binding site" evidence="11">
    <location>
        <position position="16"/>
    </location>
    <ligand>
        <name>ATP</name>
        <dbReference type="ChEBI" id="CHEBI:30616"/>
    </ligand>
</feature>
<comment type="function">
    <text evidence="11">Catalyzes the formation of acetyl phosphate from acetate and ATP. Can also catalyze the reverse reaction.</text>
</comment>
<name>A0AA47KM70_9GAMM</name>
<evidence type="ECO:0000313" key="14">
    <source>
        <dbReference type="Proteomes" id="UP001164748"/>
    </source>
</evidence>
<accession>A0AA47KM70</accession>
<dbReference type="FunFam" id="3.30.420.40:FF:000041">
    <property type="entry name" value="Acetate kinase"/>
    <property type="match status" value="1"/>
</dbReference>
<feature type="active site" description="Proton donor/acceptor" evidence="11">
    <location>
        <position position="146"/>
    </location>
</feature>
<dbReference type="Proteomes" id="UP001164748">
    <property type="component" value="Chromosome"/>
</dbReference>
<evidence type="ECO:0000256" key="2">
    <source>
        <dbReference type="ARBA" id="ARBA00008748"/>
    </source>
</evidence>
<dbReference type="RefSeq" id="WP_269579568.1">
    <property type="nucleotide sequence ID" value="NZ_CP114588.1"/>
</dbReference>
<feature type="binding site" evidence="11">
    <location>
        <begin position="329"/>
        <end position="333"/>
    </location>
    <ligand>
        <name>ATP</name>
        <dbReference type="ChEBI" id="CHEBI:30616"/>
    </ligand>
</feature>
<evidence type="ECO:0000256" key="3">
    <source>
        <dbReference type="ARBA" id="ARBA00011738"/>
    </source>
</evidence>
<dbReference type="PANTHER" id="PTHR21060">
    <property type="entry name" value="ACETATE KINASE"/>
    <property type="match status" value="1"/>
</dbReference>
<reference evidence="13" key="1">
    <citation type="submission" date="2022-09" db="EMBL/GenBank/DDBJ databases">
        <authorList>
            <person name="Li Z.-J."/>
        </authorList>
    </citation>
    <scope>NUCLEOTIDE SEQUENCE</scope>
    <source>
        <strain evidence="13">TGB11</strain>
    </source>
</reference>
<dbReference type="GO" id="GO:0006083">
    <property type="term" value="P:acetate metabolic process"/>
    <property type="evidence" value="ECO:0007669"/>
    <property type="project" value="TreeGrafter"/>
</dbReference>
<keyword evidence="4 11" id="KW-0963">Cytoplasm</keyword>
<dbReference type="EMBL" id="CP114588">
    <property type="protein sequence ID" value="WBA09382.1"/>
    <property type="molecule type" value="Genomic_DNA"/>
</dbReference>
<feature type="binding site" evidence="11">
    <location>
        <begin position="206"/>
        <end position="210"/>
    </location>
    <ligand>
        <name>ATP</name>
        <dbReference type="ChEBI" id="CHEBI:30616"/>
    </ligand>
</feature>
<dbReference type="GO" id="GO:0005829">
    <property type="term" value="C:cytosol"/>
    <property type="evidence" value="ECO:0007669"/>
    <property type="project" value="TreeGrafter"/>
</dbReference>
<feature type="binding site" evidence="11">
    <location>
        <position position="384"/>
    </location>
    <ligand>
        <name>Mg(2+)</name>
        <dbReference type="ChEBI" id="CHEBI:18420"/>
    </ligand>
</feature>
<dbReference type="PANTHER" id="PTHR21060:SF21">
    <property type="entry name" value="ACETATE KINASE"/>
    <property type="match status" value="1"/>
</dbReference>
<comment type="subunit">
    <text evidence="3 11">Homodimer.</text>
</comment>
<feature type="binding site" evidence="11">
    <location>
        <position position="89"/>
    </location>
    <ligand>
        <name>substrate</name>
    </ligand>
</feature>
<keyword evidence="7 11" id="KW-0547">Nucleotide-binding</keyword>
<dbReference type="GO" id="GO:0006085">
    <property type="term" value="P:acetyl-CoA biosynthetic process"/>
    <property type="evidence" value="ECO:0007669"/>
    <property type="project" value="UniProtKB-UniRule"/>
</dbReference>
<dbReference type="NCBIfam" id="TIGR00016">
    <property type="entry name" value="ackA"/>
    <property type="match status" value="1"/>
</dbReference>
<dbReference type="FunFam" id="3.30.420.40:FF:000042">
    <property type="entry name" value="Acetate kinase"/>
    <property type="match status" value="1"/>
</dbReference>
<keyword evidence="10 11" id="KW-0460">Magnesium</keyword>
<dbReference type="SUPFAM" id="SSF53067">
    <property type="entry name" value="Actin-like ATPase domain"/>
    <property type="match status" value="2"/>
</dbReference>
<comment type="catalytic activity">
    <reaction evidence="11">
        <text>acetate + ATP = acetyl phosphate + ADP</text>
        <dbReference type="Rhea" id="RHEA:11352"/>
        <dbReference type="ChEBI" id="CHEBI:22191"/>
        <dbReference type="ChEBI" id="CHEBI:30089"/>
        <dbReference type="ChEBI" id="CHEBI:30616"/>
        <dbReference type="ChEBI" id="CHEBI:456216"/>
        <dbReference type="EC" id="2.7.2.1"/>
    </reaction>
</comment>
<keyword evidence="9 11" id="KW-0067">ATP-binding</keyword>
<dbReference type="HAMAP" id="MF_00020">
    <property type="entry name" value="Acetate_kinase"/>
    <property type="match status" value="1"/>
</dbReference>
<keyword evidence="5 11" id="KW-0808">Transferase</keyword>
<evidence type="ECO:0000256" key="4">
    <source>
        <dbReference type="ARBA" id="ARBA00022490"/>
    </source>
</evidence>
<feature type="binding site" evidence="11">
    <location>
        <position position="9"/>
    </location>
    <ligand>
        <name>Mg(2+)</name>
        <dbReference type="ChEBI" id="CHEBI:18420"/>
    </ligand>
</feature>
<dbReference type="EC" id="2.7.2.1" evidence="11"/>
<comment type="pathway">
    <text evidence="11">Metabolic intermediate biosynthesis; acetyl-CoA biosynthesis; acetyl-CoA from acetate: step 1/2.</text>
</comment>
<evidence type="ECO:0000256" key="12">
    <source>
        <dbReference type="RuleBase" id="RU003835"/>
    </source>
</evidence>
<evidence type="ECO:0000256" key="8">
    <source>
        <dbReference type="ARBA" id="ARBA00022777"/>
    </source>
</evidence>
<comment type="similarity">
    <text evidence="2 11 12">Belongs to the acetokinase family.</text>
</comment>
<evidence type="ECO:0000256" key="10">
    <source>
        <dbReference type="ARBA" id="ARBA00022842"/>
    </source>
</evidence>
<keyword evidence="6 11" id="KW-0479">Metal-binding</keyword>
<feature type="binding site" evidence="11">
    <location>
        <begin position="281"/>
        <end position="283"/>
    </location>
    <ligand>
        <name>ATP</name>
        <dbReference type="ChEBI" id="CHEBI:30616"/>
    </ligand>
</feature>
<evidence type="ECO:0000256" key="6">
    <source>
        <dbReference type="ARBA" id="ARBA00022723"/>
    </source>
</evidence>
<evidence type="ECO:0000256" key="11">
    <source>
        <dbReference type="HAMAP-Rule" id="MF_00020"/>
    </source>
</evidence>
<comment type="subcellular location">
    <subcellularLocation>
        <location evidence="1 11">Cytoplasm</location>
    </subcellularLocation>
</comment>
<dbReference type="AlphaFoldDB" id="A0AA47KM70"/>
<dbReference type="PRINTS" id="PR00471">
    <property type="entry name" value="ACETATEKNASE"/>
</dbReference>